<name>U5T652_9GAMM</name>
<evidence type="ECO:0000313" key="3">
    <source>
        <dbReference type="EMBL" id="AGY91808.1"/>
    </source>
</evidence>
<sequence>MTIRQWAFIPLLATAAMAAMAGTPAVLAQNDGMERSPPDISTGERALDLYHKGQRALDEGDLSTAARRFRESLSLDRDLMSARRGYARILVVTGRPQRAQDVLAQGLDIIPDDLATARMLARIARDNDDAETAIEALEAIRPPADSNETHLRSHLADLYRRTGQYDEAASVYAQLRRAEPAAAEWILGEAITQDRRGALDSADQAWAALLEHDDLDESVRTYARNRRKALRDGEVPYAD</sequence>
<keyword evidence="2" id="KW-0732">Signal</keyword>
<dbReference type="HOGENOM" id="CLU_1160513_0_0_6"/>
<dbReference type="Proteomes" id="UP000017640">
    <property type="component" value="Chromosome"/>
</dbReference>
<dbReference type="InterPro" id="IPR019734">
    <property type="entry name" value="TPR_rpt"/>
</dbReference>
<dbReference type="InterPro" id="IPR011990">
    <property type="entry name" value="TPR-like_helical_dom_sf"/>
</dbReference>
<dbReference type="Pfam" id="PF14559">
    <property type="entry name" value="TPR_19"/>
    <property type="match status" value="1"/>
</dbReference>
<accession>U5T652</accession>
<dbReference type="Gene3D" id="1.25.40.10">
    <property type="entry name" value="Tetratricopeptide repeat domain"/>
    <property type="match status" value="1"/>
</dbReference>
<evidence type="ECO:0000313" key="4">
    <source>
        <dbReference type="Proteomes" id="UP000017640"/>
    </source>
</evidence>
<dbReference type="eggNOG" id="COG0457">
    <property type="taxonomic scope" value="Bacteria"/>
</dbReference>
<protein>
    <submittedName>
        <fullName evidence="3">Uncharacterized protein</fullName>
    </submittedName>
</protein>
<organism evidence="3 4">
    <name type="scientific">Spiribacter curvatus</name>
    <dbReference type="NCBI Taxonomy" id="1335757"/>
    <lineage>
        <taxon>Bacteria</taxon>
        <taxon>Pseudomonadati</taxon>
        <taxon>Pseudomonadota</taxon>
        <taxon>Gammaproteobacteria</taxon>
        <taxon>Chromatiales</taxon>
        <taxon>Ectothiorhodospiraceae</taxon>
        <taxon>Spiribacter</taxon>
    </lineage>
</organism>
<dbReference type="EMBL" id="CP005990">
    <property type="protein sequence ID" value="AGY91808.1"/>
    <property type="molecule type" value="Genomic_DNA"/>
</dbReference>
<dbReference type="OrthoDB" id="7068626at2"/>
<dbReference type="AlphaFoldDB" id="U5T652"/>
<gene>
    <name evidence="3" type="ORF">SPICUR_04120</name>
</gene>
<dbReference type="SUPFAM" id="SSF48452">
    <property type="entry name" value="TPR-like"/>
    <property type="match status" value="1"/>
</dbReference>
<dbReference type="KEGG" id="spiu:SPICUR_04120"/>
<keyword evidence="1" id="KW-0802">TPR repeat</keyword>
<dbReference type="STRING" id="1335757.SPICUR_04120"/>
<dbReference type="PROSITE" id="PS50005">
    <property type="entry name" value="TPR"/>
    <property type="match status" value="1"/>
</dbReference>
<feature type="chain" id="PRO_5004664511" evidence="2">
    <location>
        <begin position="22"/>
        <end position="239"/>
    </location>
</feature>
<reference evidence="3 4" key="1">
    <citation type="journal article" date="2013" name="BMC Genomics">
        <title>Genomes of "Spiribacter", a streamlined, successful halophilic bacterium.</title>
        <authorList>
            <person name="Lopez-Perez M."/>
            <person name="Ghai R."/>
            <person name="Leon M.J."/>
            <person name="Rodriguez-Olmos A."/>
            <person name="Copa-Patino J.L."/>
            <person name="Soliveri J."/>
            <person name="Sanchez-Porro C."/>
            <person name="Ventosa A."/>
            <person name="Rodriguez-Valera F."/>
        </authorList>
    </citation>
    <scope>NUCLEOTIDE SEQUENCE [LARGE SCALE GENOMIC DNA]</scope>
    <source>
        <strain evidence="3 4">UAH-SP71</strain>
    </source>
</reference>
<evidence type="ECO:0000256" key="1">
    <source>
        <dbReference type="PROSITE-ProRule" id="PRU00339"/>
    </source>
</evidence>
<dbReference type="RefSeq" id="WP_023366336.1">
    <property type="nucleotide sequence ID" value="NC_022664.1"/>
</dbReference>
<evidence type="ECO:0000256" key="2">
    <source>
        <dbReference type="SAM" id="SignalP"/>
    </source>
</evidence>
<keyword evidence="4" id="KW-1185">Reference proteome</keyword>
<dbReference type="Pfam" id="PF13432">
    <property type="entry name" value="TPR_16"/>
    <property type="match status" value="1"/>
</dbReference>
<feature type="signal peptide" evidence="2">
    <location>
        <begin position="1"/>
        <end position="21"/>
    </location>
</feature>
<proteinExistence type="predicted"/>
<feature type="repeat" description="TPR" evidence="1">
    <location>
        <begin position="149"/>
        <end position="182"/>
    </location>
</feature>